<feature type="domain" description="VWFA" evidence="3">
    <location>
        <begin position="96"/>
        <end position="290"/>
    </location>
</feature>
<dbReference type="Gene3D" id="3.40.50.410">
    <property type="entry name" value="von Willebrand factor, type A domain"/>
    <property type="match status" value="1"/>
</dbReference>
<feature type="region of interest" description="Disordered" evidence="2">
    <location>
        <begin position="452"/>
        <end position="594"/>
    </location>
</feature>
<dbReference type="PROSITE" id="PS50005">
    <property type="entry name" value="TPR"/>
    <property type="match status" value="1"/>
</dbReference>
<protein>
    <submittedName>
        <fullName evidence="4">VWA domain-containing protein</fullName>
    </submittedName>
</protein>
<dbReference type="AlphaFoldDB" id="A0AAW3ZFV7"/>
<feature type="repeat" description="TPR" evidence="1">
    <location>
        <begin position="402"/>
        <end position="435"/>
    </location>
</feature>
<keyword evidence="5" id="KW-1185">Reference proteome</keyword>
<sequence length="629" mass="67861">MSDWQALQLLRPWVLLVLPLVLWLSWRWQPRTEQSDWARWMDARLLHALGQRNEGAGLSSRLPRVLLALALTLMVLAASGPSWRTQALPTQVPDDALVIVLDLSAASRVADLSPSRLQRAQFKLADLLDRRRHGQTALVVYAGEAFTVAPLTDDAKTLKALLPSLSPDLMPVSGQRLDAALRLAGQLLDGGSGLGRILVFSNTASDAAVEQAKALYQRGVSVSAIGLGTLAGAPLIGSDGALALSEDGKLQTSTLDAGRLARLATAADGQYVDLAIDDSDLQRLGVLNSSAAARDSAKSQQHTEQRVDDGPWLALLALPLLALLFRRGWLLLAVCWLPLPPAQAAETAWWLRPEQQAHQHLERGDYEAARASDPNSEIAASAAYRAGDFAAAAELYQQFDSARAHYNRGNALARSGQLQQAISAYDEALKQDPALQDAEHNRAVVQQALLEQQRSSGQQGESGQQSDESSSSSSESSQDPSNSADDPSDSDAQAGDRAGSEATDDSPQSSNEGDQSNAGQSSDEPRSDAAYSASAEQNQTTPLDEQQRQQLQQAQREAMERALQERAQADAGEPVDAMVENGPPADPAQLERAQSVEQWLRKVPDDPGALLKRKFALEHRRRVLEGEQQ</sequence>
<feature type="compositionally biased region" description="Basic and acidic residues" evidence="2">
    <location>
        <begin position="557"/>
        <end position="568"/>
    </location>
</feature>
<dbReference type="InterPro" id="IPR002035">
    <property type="entry name" value="VWF_A"/>
</dbReference>
<dbReference type="InterPro" id="IPR036465">
    <property type="entry name" value="vWFA_dom_sf"/>
</dbReference>
<dbReference type="InterPro" id="IPR050768">
    <property type="entry name" value="UPF0353/GerABKA_families"/>
</dbReference>
<dbReference type="Gene3D" id="1.25.40.10">
    <property type="entry name" value="Tetratricopeptide repeat domain"/>
    <property type="match status" value="1"/>
</dbReference>
<dbReference type="PROSITE" id="PS50234">
    <property type="entry name" value="VWFA"/>
    <property type="match status" value="1"/>
</dbReference>
<dbReference type="PANTHER" id="PTHR22550">
    <property type="entry name" value="SPORE GERMINATION PROTEIN"/>
    <property type="match status" value="1"/>
</dbReference>
<dbReference type="SMART" id="SM00028">
    <property type="entry name" value="TPR"/>
    <property type="match status" value="1"/>
</dbReference>
<accession>A0AAW3ZFV7</accession>
<evidence type="ECO:0000256" key="2">
    <source>
        <dbReference type="SAM" id="MobiDB-lite"/>
    </source>
</evidence>
<dbReference type="PANTHER" id="PTHR22550:SF14">
    <property type="entry name" value="VWFA DOMAIN-CONTAINING PROTEIN"/>
    <property type="match status" value="1"/>
</dbReference>
<dbReference type="PROSITE" id="PS50293">
    <property type="entry name" value="TPR_REGION"/>
    <property type="match status" value="1"/>
</dbReference>
<proteinExistence type="predicted"/>
<name>A0AAW3ZFV7_9GAMM</name>
<comment type="caution">
    <text evidence="4">The sequence shown here is derived from an EMBL/GenBank/DDBJ whole genome shotgun (WGS) entry which is preliminary data.</text>
</comment>
<dbReference type="InterPro" id="IPR019734">
    <property type="entry name" value="TPR_rpt"/>
</dbReference>
<dbReference type="SUPFAM" id="SSF48452">
    <property type="entry name" value="TPR-like"/>
    <property type="match status" value="1"/>
</dbReference>
<dbReference type="InterPro" id="IPR011990">
    <property type="entry name" value="TPR-like_helical_dom_sf"/>
</dbReference>
<dbReference type="SUPFAM" id="SSF53300">
    <property type="entry name" value="vWA-like"/>
    <property type="match status" value="1"/>
</dbReference>
<evidence type="ECO:0000313" key="4">
    <source>
        <dbReference type="EMBL" id="MBD8525030.1"/>
    </source>
</evidence>
<dbReference type="EMBL" id="JACYTR010000006">
    <property type="protein sequence ID" value="MBD8525030.1"/>
    <property type="molecule type" value="Genomic_DNA"/>
</dbReference>
<feature type="compositionally biased region" description="Polar residues" evidence="2">
    <location>
        <begin position="505"/>
        <end position="522"/>
    </location>
</feature>
<dbReference type="Proteomes" id="UP000613768">
    <property type="component" value="Unassembled WGS sequence"/>
</dbReference>
<dbReference type="SMART" id="SM00327">
    <property type="entry name" value="VWA"/>
    <property type="match status" value="1"/>
</dbReference>
<feature type="compositionally biased region" description="Polar residues" evidence="2">
    <location>
        <begin position="534"/>
        <end position="544"/>
    </location>
</feature>
<evidence type="ECO:0000256" key="1">
    <source>
        <dbReference type="PROSITE-ProRule" id="PRU00339"/>
    </source>
</evidence>
<gene>
    <name evidence="4" type="ORF">IFO71_04675</name>
</gene>
<dbReference type="Pfam" id="PF13519">
    <property type="entry name" value="VWA_2"/>
    <property type="match status" value="1"/>
</dbReference>
<evidence type="ECO:0000259" key="3">
    <source>
        <dbReference type="PROSITE" id="PS50234"/>
    </source>
</evidence>
<evidence type="ECO:0000313" key="5">
    <source>
        <dbReference type="Proteomes" id="UP000613768"/>
    </source>
</evidence>
<dbReference type="Pfam" id="PF00515">
    <property type="entry name" value="TPR_1"/>
    <property type="match status" value="1"/>
</dbReference>
<feature type="compositionally biased region" description="Low complexity" evidence="2">
    <location>
        <begin position="452"/>
        <end position="496"/>
    </location>
</feature>
<dbReference type="RefSeq" id="WP_192028378.1">
    <property type="nucleotide sequence ID" value="NZ_JACYTR010000006.1"/>
</dbReference>
<keyword evidence="1" id="KW-0802">TPR repeat</keyword>
<organism evidence="4 5">
    <name type="scientific">Pseudomarimonas arenosa</name>
    <dbReference type="NCBI Taxonomy" id="2774145"/>
    <lineage>
        <taxon>Bacteria</taxon>
        <taxon>Pseudomonadati</taxon>
        <taxon>Pseudomonadota</taxon>
        <taxon>Gammaproteobacteria</taxon>
        <taxon>Lysobacterales</taxon>
        <taxon>Lysobacteraceae</taxon>
        <taxon>Pseudomarimonas</taxon>
    </lineage>
</organism>
<reference evidence="4 5" key="1">
    <citation type="submission" date="2020-09" db="EMBL/GenBank/DDBJ databases">
        <title>Pseudoxanthomonas sp. CAU 1598 isolated from sand of Yaerae Beach.</title>
        <authorList>
            <person name="Kim W."/>
        </authorList>
    </citation>
    <scope>NUCLEOTIDE SEQUENCE [LARGE SCALE GENOMIC DNA]</scope>
    <source>
        <strain evidence="4 5">CAU 1598</strain>
    </source>
</reference>